<feature type="signal peptide" evidence="3">
    <location>
        <begin position="1"/>
        <end position="35"/>
    </location>
</feature>
<keyword evidence="2" id="KW-0812">Transmembrane</keyword>
<feature type="chain" id="PRO_5044224102" description="YncI copper-binding domain-containing protein" evidence="3">
    <location>
        <begin position="36"/>
        <end position="230"/>
    </location>
</feature>
<feature type="compositionally biased region" description="Low complexity" evidence="1">
    <location>
        <begin position="184"/>
        <end position="197"/>
    </location>
</feature>
<dbReference type="CDD" id="cd08545">
    <property type="entry name" value="YcnI_like"/>
    <property type="match status" value="1"/>
</dbReference>
<dbReference type="OrthoDB" id="9810871at2"/>
<feature type="transmembrane region" description="Helical" evidence="2">
    <location>
        <begin position="204"/>
        <end position="227"/>
    </location>
</feature>
<feature type="region of interest" description="Disordered" evidence="1">
    <location>
        <begin position="176"/>
        <end position="197"/>
    </location>
</feature>
<evidence type="ECO:0000313" key="6">
    <source>
        <dbReference type="Proteomes" id="UP000093355"/>
    </source>
</evidence>
<name>A0A1B9N7X2_9MICO</name>
<dbReference type="EMBL" id="LXMD01000029">
    <property type="protein sequence ID" value="OCG72705.1"/>
    <property type="molecule type" value="Genomic_DNA"/>
</dbReference>
<keyword evidence="2" id="KW-0472">Membrane</keyword>
<gene>
    <name evidence="5" type="ORF">A7J15_10750</name>
</gene>
<dbReference type="STRING" id="904291.A7J15_10750"/>
<keyword evidence="6" id="KW-1185">Reference proteome</keyword>
<dbReference type="InterPro" id="IPR012533">
    <property type="entry name" value="YcnI-copper_dom"/>
</dbReference>
<dbReference type="PROSITE" id="PS51318">
    <property type="entry name" value="TAT"/>
    <property type="match status" value="1"/>
</dbReference>
<feature type="domain" description="YncI copper-binding" evidence="4">
    <location>
        <begin position="36"/>
        <end position="170"/>
    </location>
</feature>
<dbReference type="InterPro" id="IPR006311">
    <property type="entry name" value="TAT_signal"/>
</dbReference>
<evidence type="ECO:0000256" key="3">
    <source>
        <dbReference type="SAM" id="SignalP"/>
    </source>
</evidence>
<comment type="caution">
    <text evidence="5">The sequence shown here is derived from an EMBL/GenBank/DDBJ whole genome shotgun (WGS) entry which is preliminary data.</text>
</comment>
<dbReference type="InterPro" id="IPR038507">
    <property type="entry name" value="YcnI-like_sf"/>
</dbReference>
<keyword evidence="3" id="KW-0732">Signal</keyword>
<proteinExistence type="predicted"/>
<evidence type="ECO:0000313" key="5">
    <source>
        <dbReference type="EMBL" id="OCG72705.1"/>
    </source>
</evidence>
<dbReference type="RefSeq" id="WP_067027793.1">
    <property type="nucleotide sequence ID" value="NZ_CP038256.1"/>
</dbReference>
<evidence type="ECO:0000256" key="1">
    <source>
        <dbReference type="SAM" id="MobiDB-lite"/>
    </source>
</evidence>
<dbReference type="Pfam" id="PF07987">
    <property type="entry name" value="DUF1775"/>
    <property type="match status" value="1"/>
</dbReference>
<accession>A0A1B9N7X2</accession>
<evidence type="ECO:0000256" key="2">
    <source>
        <dbReference type="SAM" id="Phobius"/>
    </source>
</evidence>
<keyword evidence="2" id="KW-1133">Transmembrane helix</keyword>
<organism evidence="5 6">
    <name type="scientific">Microbacterium sediminis</name>
    <dbReference type="NCBI Taxonomy" id="904291"/>
    <lineage>
        <taxon>Bacteria</taxon>
        <taxon>Bacillati</taxon>
        <taxon>Actinomycetota</taxon>
        <taxon>Actinomycetes</taxon>
        <taxon>Micrococcales</taxon>
        <taxon>Microbacteriaceae</taxon>
        <taxon>Microbacterium</taxon>
    </lineage>
</organism>
<dbReference type="Proteomes" id="UP000093355">
    <property type="component" value="Unassembled WGS sequence"/>
</dbReference>
<sequence>MTHARNRRTRPFVLAGSGVALAAALALGAPLAASAHVTVSSEGAVAGSYDLLTFSFSHGCDGSPTTALEITIPEGVGAAHPTAQVGWDIEIAHDETDGLPSAVTFTADEPVADELRAAVQLQVQFSADVEGDIAFPVEQVCADGSVSWSELAEEGQDPHELDAPAPVVTVAAASAGDDAHAAHGEASTEASTEASADADPAAPWGIALGGAGLLLGAAALGTSIVALRRR</sequence>
<dbReference type="Gene3D" id="2.60.40.2230">
    <property type="entry name" value="Uncharacterised protein YcnI-like PF07987, DUF1775"/>
    <property type="match status" value="1"/>
</dbReference>
<reference evidence="5 6" key="1">
    <citation type="submission" date="2016-05" db="EMBL/GenBank/DDBJ databases">
        <authorList>
            <person name="Lavstsen T."/>
            <person name="Jespersen J.S."/>
        </authorList>
    </citation>
    <scope>NUCLEOTIDE SEQUENCE [LARGE SCALE GENOMIC DNA]</scope>
    <source>
        <strain evidence="5 6">YLB-01</strain>
    </source>
</reference>
<protein>
    <recommendedName>
        <fullName evidence="4">YncI copper-binding domain-containing protein</fullName>
    </recommendedName>
</protein>
<evidence type="ECO:0000259" key="4">
    <source>
        <dbReference type="Pfam" id="PF07987"/>
    </source>
</evidence>
<dbReference type="AlphaFoldDB" id="A0A1B9N7X2"/>